<dbReference type="AlphaFoldDB" id="A0A822ZXU9"/>
<evidence type="ECO:0000256" key="6">
    <source>
        <dbReference type="PROSITE-ProRule" id="PRU00089"/>
    </source>
</evidence>
<dbReference type="Gene3D" id="2.60.200.20">
    <property type="match status" value="1"/>
</dbReference>
<evidence type="ECO:0000256" key="5">
    <source>
        <dbReference type="ARBA" id="ARBA00023242"/>
    </source>
</evidence>
<organism evidence="10">
    <name type="scientific">Schmidtea mediterranea</name>
    <name type="common">Freshwater planarian flatworm</name>
    <dbReference type="NCBI Taxonomy" id="79327"/>
    <lineage>
        <taxon>Eukaryota</taxon>
        <taxon>Metazoa</taxon>
        <taxon>Spiralia</taxon>
        <taxon>Lophotrochozoa</taxon>
        <taxon>Platyhelminthes</taxon>
        <taxon>Rhabditophora</taxon>
        <taxon>Seriata</taxon>
        <taxon>Tricladida</taxon>
        <taxon>Continenticola</taxon>
        <taxon>Geoplanoidea</taxon>
        <taxon>Dugesiidae</taxon>
        <taxon>Schmidtea</taxon>
    </lineage>
</organism>
<evidence type="ECO:0000313" key="10">
    <source>
        <dbReference type="EMBL" id="DAD52863.1"/>
    </source>
</evidence>
<dbReference type="FunFam" id="1.10.10.10:FF:000030">
    <property type="entry name" value="Forkhead box protein K2"/>
    <property type="match status" value="1"/>
</dbReference>
<reference evidence="10" key="1">
    <citation type="journal article" name="Sci. Rep.">
        <title>Analysis of Fox genes in Schmidtea mediterranea reveals new families and a conserved role of Smed-foxO in controlling cell death.</title>
        <authorList>
            <person name="Pascual-Carreras E."/>
            <person name="Herrera-Ubeda C."/>
            <person name="Rossello M."/>
            <person name="Coronel-Cordoba P."/>
            <person name="Garcia-Fernandez J."/>
            <person name="Salo E."/>
            <person name="Adell T."/>
        </authorList>
    </citation>
    <scope>NUCLEOTIDE SEQUENCE</scope>
</reference>
<dbReference type="GO" id="GO:0000978">
    <property type="term" value="F:RNA polymerase II cis-regulatory region sequence-specific DNA binding"/>
    <property type="evidence" value="ECO:0007669"/>
    <property type="project" value="TreeGrafter"/>
</dbReference>
<dbReference type="SMART" id="SM00240">
    <property type="entry name" value="FHA"/>
    <property type="match status" value="1"/>
</dbReference>
<proteinExistence type="evidence at transcript level"/>
<feature type="compositionally biased region" description="Low complexity" evidence="7">
    <location>
        <begin position="284"/>
        <end position="302"/>
    </location>
</feature>
<dbReference type="GO" id="GO:0045893">
    <property type="term" value="P:positive regulation of DNA-templated transcription"/>
    <property type="evidence" value="ECO:0007669"/>
    <property type="project" value="UniProtKB-ARBA"/>
</dbReference>
<evidence type="ECO:0000259" key="8">
    <source>
        <dbReference type="PROSITE" id="PS50006"/>
    </source>
</evidence>
<dbReference type="PROSITE" id="PS50006">
    <property type="entry name" value="FHA_DOMAIN"/>
    <property type="match status" value="1"/>
</dbReference>
<keyword evidence="2" id="KW-0805">Transcription regulation</keyword>
<dbReference type="SUPFAM" id="SSF46785">
    <property type="entry name" value="Winged helix' DNA-binding domain"/>
    <property type="match status" value="1"/>
</dbReference>
<feature type="domain" description="Fork-head" evidence="9">
    <location>
        <begin position="178"/>
        <end position="273"/>
    </location>
</feature>
<keyword evidence="4" id="KW-0804">Transcription</keyword>
<dbReference type="PRINTS" id="PR00053">
    <property type="entry name" value="FORKHEAD"/>
</dbReference>
<keyword evidence="5 6" id="KW-0539">Nucleus</keyword>
<evidence type="ECO:0000256" key="3">
    <source>
        <dbReference type="ARBA" id="ARBA00023125"/>
    </source>
</evidence>
<dbReference type="InterPro" id="IPR036388">
    <property type="entry name" value="WH-like_DNA-bd_sf"/>
</dbReference>
<gene>
    <name evidence="10" type="primary">foxK3</name>
</gene>
<dbReference type="PROSITE" id="PS00658">
    <property type="entry name" value="FORK_HEAD_2"/>
    <property type="match status" value="1"/>
</dbReference>
<dbReference type="PANTHER" id="PTHR45881:SF6">
    <property type="entry name" value="FORK-HEAD DOMAIN-CONTAINING PROTEIN"/>
    <property type="match status" value="1"/>
</dbReference>
<comment type="subcellular location">
    <subcellularLocation>
        <location evidence="1 6">Nucleus</location>
    </subcellularLocation>
</comment>
<dbReference type="PROSITE" id="PS00657">
    <property type="entry name" value="FORK_HEAD_1"/>
    <property type="match status" value="1"/>
</dbReference>
<dbReference type="InterPro" id="IPR001766">
    <property type="entry name" value="Fork_head_dom"/>
</dbReference>
<dbReference type="GO" id="GO:0000981">
    <property type="term" value="F:DNA-binding transcription factor activity, RNA polymerase II-specific"/>
    <property type="evidence" value="ECO:0007669"/>
    <property type="project" value="TreeGrafter"/>
</dbReference>
<dbReference type="InterPro" id="IPR018122">
    <property type="entry name" value="TF_fork_head_CS_1"/>
</dbReference>
<dbReference type="InterPro" id="IPR036390">
    <property type="entry name" value="WH_DNA-bd_sf"/>
</dbReference>
<feature type="DNA-binding region" description="Fork-head" evidence="6">
    <location>
        <begin position="178"/>
        <end position="273"/>
    </location>
</feature>
<accession>A0A822ZXU9</accession>
<dbReference type="GO" id="GO:0005634">
    <property type="term" value="C:nucleus"/>
    <property type="evidence" value="ECO:0007669"/>
    <property type="project" value="UniProtKB-SubCell"/>
</dbReference>
<dbReference type="OrthoDB" id="691130at2759"/>
<dbReference type="PROSITE" id="PS50039">
    <property type="entry name" value="FORK_HEAD_3"/>
    <property type="match status" value="1"/>
</dbReference>
<dbReference type="Pfam" id="PF00498">
    <property type="entry name" value="FHA"/>
    <property type="match status" value="1"/>
</dbReference>
<protein>
    <submittedName>
        <fullName evidence="10">Forkhead box K3</fullName>
    </submittedName>
</protein>
<dbReference type="Pfam" id="PF00250">
    <property type="entry name" value="Forkhead"/>
    <property type="match status" value="1"/>
</dbReference>
<evidence type="ECO:0000256" key="7">
    <source>
        <dbReference type="SAM" id="MobiDB-lite"/>
    </source>
</evidence>
<evidence type="ECO:0000256" key="4">
    <source>
        <dbReference type="ARBA" id="ARBA00023163"/>
    </source>
</evidence>
<dbReference type="InterPro" id="IPR008984">
    <property type="entry name" value="SMAD_FHA_dom_sf"/>
</dbReference>
<evidence type="ECO:0000259" key="9">
    <source>
        <dbReference type="PROSITE" id="PS50039"/>
    </source>
</evidence>
<dbReference type="SUPFAM" id="SSF49879">
    <property type="entry name" value="SMAD/FHA domain"/>
    <property type="match status" value="1"/>
</dbReference>
<dbReference type="SMART" id="SM00339">
    <property type="entry name" value="FH"/>
    <property type="match status" value="1"/>
</dbReference>
<sequence>MDNEFIHARISGINILYLMKNNTCVIGRDVSSKVDLTITSSPCISRMHLKLIANDNRLFLKCFGKNGIFINESFQVYTLDEVPLPALSTIRFPSTNIELQIESRNYLLENSKKKFPLKKRLYMTNKDCDSLGIDENYLSESSVDAIELLSQRNHRMHLQNSSDMIVHSPTDQGTETIKPPYSYAQLIIQAIISEESQQMTLSEIYRYISKNFPYYKMNQKGWQNSIRHNLSLNRYFIRIPRSHNNCGKSAFWKLDKSQEAQLIKQAFWKRRMKNSFVIVNKPANNNNDNDNNNNVNNNNNNNFKRNASQEHCQSSSSPLLAPIKTIASNSSMIIDQSTLSSDSIRNTEVPMYFTPFDI</sequence>
<feature type="region of interest" description="Disordered" evidence="7">
    <location>
        <begin position="282"/>
        <end position="311"/>
    </location>
</feature>
<dbReference type="Gene3D" id="1.10.10.10">
    <property type="entry name" value="Winged helix-like DNA-binding domain superfamily/Winged helix DNA-binding domain"/>
    <property type="match status" value="1"/>
</dbReference>
<keyword evidence="3 6" id="KW-0238">DNA-binding</keyword>
<evidence type="ECO:0000256" key="1">
    <source>
        <dbReference type="ARBA" id="ARBA00004123"/>
    </source>
</evidence>
<evidence type="ECO:0000256" key="2">
    <source>
        <dbReference type="ARBA" id="ARBA00023015"/>
    </source>
</evidence>
<dbReference type="InterPro" id="IPR000253">
    <property type="entry name" value="FHA_dom"/>
</dbReference>
<feature type="domain" description="FHA" evidence="8">
    <location>
        <begin position="24"/>
        <end position="75"/>
    </location>
</feature>
<dbReference type="EMBL" id="BK013035">
    <property type="protein sequence ID" value="DAD52863.1"/>
    <property type="molecule type" value="mRNA"/>
</dbReference>
<dbReference type="InterPro" id="IPR030456">
    <property type="entry name" value="TF_fork_head_CS_2"/>
</dbReference>
<dbReference type="CDD" id="cd20026">
    <property type="entry name" value="FH_FOXK"/>
    <property type="match status" value="1"/>
</dbReference>
<name>A0A822ZXU9_SCHMD</name>
<dbReference type="PANTHER" id="PTHR45881">
    <property type="entry name" value="CHECKPOINT SUPPRESSOR 1-LIKE, ISOFORM A-RELATED"/>
    <property type="match status" value="1"/>
</dbReference>